<feature type="domain" description="Cytochrome c oxidase subunit IV bacterial aa3 type" evidence="2">
    <location>
        <begin position="6"/>
        <end position="41"/>
    </location>
</feature>
<evidence type="ECO:0000256" key="1">
    <source>
        <dbReference type="SAM" id="Phobius"/>
    </source>
</evidence>
<keyword evidence="1" id="KW-0812">Transmembrane</keyword>
<evidence type="ECO:0000313" key="4">
    <source>
        <dbReference type="Proteomes" id="UP000261704"/>
    </source>
</evidence>
<dbReference type="Gene3D" id="1.20.5.160">
    <property type="entry name" value="Bacterial aa3 type cytochrome c oxidase subunit IV"/>
    <property type="match status" value="1"/>
</dbReference>
<keyword evidence="4" id="KW-1185">Reference proteome</keyword>
<dbReference type="KEGG" id="pamo:BAR1_15205"/>
<dbReference type="SUPFAM" id="SSF81469">
    <property type="entry name" value="Bacterial aa3 type cytochrome c oxidase subunit IV"/>
    <property type="match status" value="1"/>
</dbReference>
<dbReference type="AlphaFoldDB" id="A0A347UJY5"/>
<proteinExistence type="predicted"/>
<feature type="transmembrane region" description="Helical" evidence="1">
    <location>
        <begin position="21"/>
        <end position="42"/>
    </location>
</feature>
<keyword evidence="1" id="KW-1133">Transmembrane helix</keyword>
<gene>
    <name evidence="3" type="ORF">BAR1_15205</name>
</gene>
<dbReference type="EMBL" id="CP032125">
    <property type="protein sequence ID" value="AXX99163.1"/>
    <property type="molecule type" value="Genomic_DNA"/>
</dbReference>
<sequence length="44" mass="4976">MSEFKRGTMDTTEQEKTFHGFLKFAGYGLLGALVFLFFLGLLRG</sequence>
<dbReference type="InterPro" id="IPR036596">
    <property type="entry name" value="Cyt-C_aa3_sf"/>
</dbReference>
<protein>
    <submittedName>
        <fullName evidence="3">Aa3-type cytochrome c oxidase subunit IV</fullName>
    </submittedName>
</protein>
<reference evidence="3 4" key="1">
    <citation type="submission" date="2018-09" db="EMBL/GenBank/DDBJ databases">
        <title>Profundibacter amoris BAR1 gen. nov., sp. nov., a new member of the Roseobacter clade isolated at Lokis Castle Vent Field on the Arctic Mid-Oceanic Ridge.</title>
        <authorList>
            <person name="Le Moine Bauer S."/>
            <person name="Sjoeberg A.G."/>
            <person name="L'Haridon S."/>
            <person name="Stokke R."/>
            <person name="Roalkvam I."/>
            <person name="Steen I.H."/>
            <person name="Dahle H."/>
        </authorList>
    </citation>
    <scope>NUCLEOTIDE SEQUENCE [LARGE SCALE GENOMIC DNA]</scope>
    <source>
        <strain evidence="3 4">BAR1</strain>
    </source>
</reference>
<keyword evidence="1" id="KW-0472">Membrane</keyword>
<accession>A0A347UJY5</accession>
<dbReference type="RefSeq" id="WP_118943815.1">
    <property type="nucleotide sequence ID" value="NZ_CP032125.1"/>
</dbReference>
<dbReference type="Proteomes" id="UP000261704">
    <property type="component" value="Chromosome"/>
</dbReference>
<organism evidence="3 4">
    <name type="scientific">Profundibacter amoris</name>
    <dbReference type="NCBI Taxonomy" id="2171755"/>
    <lineage>
        <taxon>Bacteria</taxon>
        <taxon>Pseudomonadati</taxon>
        <taxon>Pseudomonadota</taxon>
        <taxon>Alphaproteobacteria</taxon>
        <taxon>Rhodobacterales</taxon>
        <taxon>Paracoccaceae</taxon>
        <taxon>Profundibacter</taxon>
    </lineage>
</organism>
<evidence type="ECO:0000313" key="3">
    <source>
        <dbReference type="EMBL" id="AXX99163.1"/>
    </source>
</evidence>
<dbReference type="InterPro" id="IPR012422">
    <property type="entry name" value="Cyt_c_oxidase_su4_bac-aa3"/>
</dbReference>
<evidence type="ECO:0000259" key="2">
    <source>
        <dbReference type="Pfam" id="PF07835"/>
    </source>
</evidence>
<dbReference type="Pfam" id="PF07835">
    <property type="entry name" value="COX4_pro_2"/>
    <property type="match status" value="1"/>
</dbReference>
<name>A0A347UJY5_9RHOB</name>